<reference evidence="1 2" key="1">
    <citation type="submission" date="2021-06" db="EMBL/GenBank/DDBJ databases">
        <title>Genome sequence of Babesia caballi.</title>
        <authorList>
            <person name="Yamagishi J."/>
            <person name="Kidaka T."/>
            <person name="Ochi A."/>
        </authorList>
    </citation>
    <scope>NUCLEOTIDE SEQUENCE [LARGE SCALE GENOMIC DNA]</scope>
    <source>
        <strain evidence="1">USDA-D6B2</strain>
    </source>
</reference>
<evidence type="ECO:0000313" key="2">
    <source>
        <dbReference type="Proteomes" id="UP001497744"/>
    </source>
</evidence>
<accession>A0AAV4M0T2</accession>
<dbReference type="Proteomes" id="UP001497744">
    <property type="component" value="Unassembled WGS sequence"/>
</dbReference>
<evidence type="ECO:0000313" key="1">
    <source>
        <dbReference type="EMBL" id="GIX65510.1"/>
    </source>
</evidence>
<comment type="caution">
    <text evidence="1">The sequence shown here is derived from an EMBL/GenBank/DDBJ whole genome shotgun (WGS) entry which is preliminary data.</text>
</comment>
<dbReference type="RefSeq" id="XP_067717579.1">
    <property type="nucleotide sequence ID" value="XM_067861478.1"/>
</dbReference>
<sequence>MLTSPFALCRIYSNGRVVVMGKLTENEARHQLTRIVYKLRYRTKWKVLTQPRRISHGNGLQWCYVVDRRLVPVKTALEDAKIDQLYFKFQFEEPFELRKLLQKGREEKRHITSISPTCLRLQVDLPQRQDDNLAAGAADQNTCVWDAGIYLELELEEELARAAGDKGRYGTCIIYRSGKVAILGCCSRDEVRFAFESLVELL</sequence>
<proteinExistence type="predicted"/>
<dbReference type="EMBL" id="BPLF01000005">
    <property type="protein sequence ID" value="GIX65510.1"/>
    <property type="molecule type" value="Genomic_DNA"/>
</dbReference>
<name>A0AAV4M0T2_BABCB</name>
<dbReference type="SUPFAM" id="SSF55945">
    <property type="entry name" value="TATA-box binding protein-like"/>
    <property type="match status" value="1"/>
</dbReference>
<keyword evidence="2" id="KW-1185">Reference proteome</keyword>
<dbReference type="GeneID" id="94196991"/>
<protein>
    <submittedName>
        <fullName evidence="1">Uncharacterized protein</fullName>
    </submittedName>
</protein>
<organism evidence="1 2">
    <name type="scientific">Babesia caballi</name>
    <dbReference type="NCBI Taxonomy" id="5871"/>
    <lineage>
        <taxon>Eukaryota</taxon>
        <taxon>Sar</taxon>
        <taxon>Alveolata</taxon>
        <taxon>Apicomplexa</taxon>
        <taxon>Aconoidasida</taxon>
        <taxon>Piroplasmida</taxon>
        <taxon>Babesiidae</taxon>
        <taxon>Babesia</taxon>
    </lineage>
</organism>
<gene>
    <name evidence="1" type="ORF">BcabD6B2_49450</name>
</gene>
<dbReference type="AlphaFoldDB" id="A0AAV4M0T2"/>